<evidence type="ECO:0000313" key="2">
    <source>
        <dbReference type="Proteomes" id="UP000318416"/>
    </source>
</evidence>
<organism evidence="1 2">
    <name type="scientific">Kitasatospora atroaurantiaca</name>
    <dbReference type="NCBI Taxonomy" id="285545"/>
    <lineage>
        <taxon>Bacteria</taxon>
        <taxon>Bacillati</taxon>
        <taxon>Actinomycetota</taxon>
        <taxon>Actinomycetes</taxon>
        <taxon>Kitasatosporales</taxon>
        <taxon>Streptomycetaceae</taxon>
        <taxon>Kitasatospora</taxon>
    </lineage>
</organism>
<proteinExistence type="predicted"/>
<protein>
    <submittedName>
        <fullName evidence="1">Uncharacterized protein</fullName>
    </submittedName>
</protein>
<name>A0A561F0V5_9ACTN</name>
<evidence type="ECO:0000313" key="1">
    <source>
        <dbReference type="EMBL" id="TWE21491.1"/>
    </source>
</evidence>
<keyword evidence="2" id="KW-1185">Reference proteome</keyword>
<gene>
    <name evidence="1" type="ORF">FB465_6674</name>
</gene>
<reference evidence="1 2" key="1">
    <citation type="submission" date="2019-06" db="EMBL/GenBank/DDBJ databases">
        <title>Sequencing the genomes of 1000 actinobacteria strains.</title>
        <authorList>
            <person name="Klenk H.-P."/>
        </authorList>
    </citation>
    <scope>NUCLEOTIDE SEQUENCE [LARGE SCALE GENOMIC DNA]</scope>
    <source>
        <strain evidence="1 2">DSM 41649</strain>
    </source>
</reference>
<dbReference type="OrthoDB" id="5518337at2"/>
<sequence length="274" mass="29505">MTTSAPTVSLRLPGANQQYRLTCRVQTGPTTLGTVALDQDTVARDPRIPAPMIDQEAAATAELMTDFRGYVIEAAAGTGANGITSLFLASLLRNEIANTPPLPGQSPRAARERELARSDAAVRERERGGAPEADVLNASIGVGQIKPSTAATVTGATPWVEQDRNDREPGRRRALANYLGLSPAQQREILTLLAWPRGNITTAARLLARLKNRSNRYPGLTQAAFGANERAVKIVATEYNIGASTTHEALAQPSTYGDTVWTNMQDPLMRQFFP</sequence>
<dbReference type="EMBL" id="VIVR01000001">
    <property type="protein sequence ID" value="TWE21491.1"/>
    <property type="molecule type" value="Genomic_DNA"/>
</dbReference>
<dbReference type="Proteomes" id="UP000318416">
    <property type="component" value="Unassembled WGS sequence"/>
</dbReference>
<accession>A0A561F0V5</accession>
<comment type="caution">
    <text evidence="1">The sequence shown here is derived from an EMBL/GenBank/DDBJ whole genome shotgun (WGS) entry which is preliminary data.</text>
</comment>
<dbReference type="AlphaFoldDB" id="A0A561F0V5"/>